<dbReference type="Pfam" id="PF00266">
    <property type="entry name" value="Aminotran_5"/>
    <property type="match status" value="1"/>
</dbReference>
<dbReference type="GO" id="GO:0005777">
    <property type="term" value="C:peroxisome"/>
    <property type="evidence" value="ECO:0007669"/>
    <property type="project" value="TreeGrafter"/>
</dbReference>
<dbReference type="Gene3D" id="3.40.640.10">
    <property type="entry name" value="Type I PLP-dependent aspartate aminotransferase-like (Major domain)"/>
    <property type="match status" value="1"/>
</dbReference>
<dbReference type="GO" id="GO:0019265">
    <property type="term" value="P:glycine biosynthetic process, by transamination of glyoxylate"/>
    <property type="evidence" value="ECO:0007669"/>
    <property type="project" value="TreeGrafter"/>
</dbReference>
<keyword evidence="3" id="KW-0663">Pyridoxal phosphate</keyword>
<evidence type="ECO:0000256" key="2">
    <source>
        <dbReference type="ARBA" id="ARBA00009236"/>
    </source>
</evidence>
<reference evidence="5" key="1">
    <citation type="journal article" date="2015" name="Nature">
        <title>Complex archaea that bridge the gap between prokaryotes and eukaryotes.</title>
        <authorList>
            <person name="Spang A."/>
            <person name="Saw J.H."/>
            <person name="Jorgensen S.L."/>
            <person name="Zaremba-Niedzwiedzka K."/>
            <person name="Martijn J."/>
            <person name="Lind A.E."/>
            <person name="van Eijk R."/>
            <person name="Schleper C."/>
            <person name="Guy L."/>
            <person name="Ettema T.J."/>
        </authorList>
    </citation>
    <scope>NUCLEOTIDE SEQUENCE</scope>
</reference>
<comment type="similarity">
    <text evidence="2">Belongs to the class-V pyridoxal-phosphate-dependent aminotransferase family.</text>
</comment>
<dbReference type="AlphaFoldDB" id="A0A0F8XCT1"/>
<feature type="non-terminal residue" evidence="5">
    <location>
        <position position="1"/>
    </location>
</feature>
<dbReference type="GO" id="GO:0004760">
    <property type="term" value="F:L-serine-pyruvate transaminase activity"/>
    <property type="evidence" value="ECO:0007669"/>
    <property type="project" value="TreeGrafter"/>
</dbReference>
<dbReference type="InterPro" id="IPR015421">
    <property type="entry name" value="PyrdxlP-dep_Trfase_major"/>
</dbReference>
<protein>
    <recommendedName>
        <fullName evidence="4">Aminotransferase class V domain-containing protein</fullName>
    </recommendedName>
</protein>
<dbReference type="PIRSF" id="PIRSF000524">
    <property type="entry name" value="SPT"/>
    <property type="match status" value="1"/>
</dbReference>
<accession>A0A0F8XCT1</accession>
<dbReference type="SUPFAM" id="SSF53383">
    <property type="entry name" value="PLP-dependent transferases"/>
    <property type="match status" value="1"/>
</dbReference>
<comment type="caution">
    <text evidence="5">The sequence shown here is derived from an EMBL/GenBank/DDBJ whole genome shotgun (WGS) entry which is preliminary data.</text>
</comment>
<proteinExistence type="inferred from homology"/>
<dbReference type="InterPro" id="IPR000192">
    <property type="entry name" value="Aminotrans_V_dom"/>
</dbReference>
<evidence type="ECO:0000256" key="3">
    <source>
        <dbReference type="ARBA" id="ARBA00022898"/>
    </source>
</evidence>
<dbReference type="PROSITE" id="PS00595">
    <property type="entry name" value="AA_TRANSFER_CLASS_5"/>
    <property type="match status" value="1"/>
</dbReference>
<dbReference type="PANTHER" id="PTHR21152:SF40">
    <property type="entry name" value="ALANINE--GLYOXYLATE AMINOTRANSFERASE"/>
    <property type="match status" value="1"/>
</dbReference>
<dbReference type="InterPro" id="IPR024169">
    <property type="entry name" value="SP_NH2Trfase/AEP_transaminase"/>
</dbReference>
<dbReference type="FunFam" id="3.40.640.10:FF:000054">
    <property type="entry name" value="Serine--glyoxylate aminotransferase"/>
    <property type="match status" value="1"/>
</dbReference>
<dbReference type="InterPro" id="IPR015424">
    <property type="entry name" value="PyrdxlP-dep_Trfase"/>
</dbReference>
<evidence type="ECO:0000313" key="5">
    <source>
        <dbReference type="EMBL" id="KKK66967.1"/>
    </source>
</evidence>
<dbReference type="InterPro" id="IPR015422">
    <property type="entry name" value="PyrdxlP-dep_Trfase_small"/>
</dbReference>
<dbReference type="EMBL" id="LAZR01059829">
    <property type="protein sequence ID" value="KKK66967.1"/>
    <property type="molecule type" value="Genomic_DNA"/>
</dbReference>
<feature type="domain" description="Aminotransferase class V" evidence="4">
    <location>
        <begin position="10"/>
        <end position="283"/>
    </location>
</feature>
<comment type="cofactor">
    <cofactor evidence="1">
        <name>pyridoxal 5'-phosphate</name>
        <dbReference type="ChEBI" id="CHEBI:597326"/>
    </cofactor>
</comment>
<evidence type="ECO:0000259" key="4">
    <source>
        <dbReference type="Pfam" id="PF00266"/>
    </source>
</evidence>
<dbReference type="InterPro" id="IPR020578">
    <property type="entry name" value="Aminotrans_V_PyrdxlP_BS"/>
</dbReference>
<sequence length="325" mass="34684">LKAFYLTKGEVLVLSASGTGGMEAAVVNTLSPGDRVLAVSIGSFGDRFAAIAETYGARVAPLAYEWGQAADAEDVRKALAAEPEIKAVLVTHNETSTGVTNPLEEIAKVVREADRLLIVDAVSSLGAIPLDMDGWGLDVVVTGSQKGWMVPPGLAFVCLSERAWKANESARMPRFYLDLARARDMLQKGQTPWTPAMSIFFGLDVALERMAAEGLESIHARHANIGRMVREGVKALGLELLASDERYASNTVTAIKCPEGVEVSALRTMLEDEHGVVLAGGQSKLSGKIFRIGHLGLVSEDDIRDALDALAEVLPRVGYSTPVGR</sequence>
<dbReference type="PANTHER" id="PTHR21152">
    <property type="entry name" value="AMINOTRANSFERASE CLASS V"/>
    <property type="match status" value="1"/>
</dbReference>
<dbReference type="GO" id="GO:0008453">
    <property type="term" value="F:alanine-glyoxylate transaminase activity"/>
    <property type="evidence" value="ECO:0007669"/>
    <property type="project" value="TreeGrafter"/>
</dbReference>
<dbReference type="Gene3D" id="3.90.1150.10">
    <property type="entry name" value="Aspartate Aminotransferase, domain 1"/>
    <property type="match status" value="1"/>
</dbReference>
<name>A0A0F8XCT1_9ZZZZ</name>
<evidence type="ECO:0000256" key="1">
    <source>
        <dbReference type="ARBA" id="ARBA00001933"/>
    </source>
</evidence>
<gene>
    <name evidence="5" type="ORF">LCGC14_2958790</name>
</gene>
<organism evidence="5">
    <name type="scientific">marine sediment metagenome</name>
    <dbReference type="NCBI Taxonomy" id="412755"/>
    <lineage>
        <taxon>unclassified sequences</taxon>
        <taxon>metagenomes</taxon>
        <taxon>ecological metagenomes</taxon>
    </lineage>
</organism>